<evidence type="ECO:0000313" key="15">
    <source>
        <dbReference type="Proteomes" id="UP000217199"/>
    </source>
</evidence>
<feature type="domain" description="SMC hinge" evidence="13">
    <location>
        <begin position="529"/>
        <end position="645"/>
    </location>
</feature>
<dbReference type="PANTHER" id="PTHR18937">
    <property type="entry name" value="STRUCTURAL MAINTENANCE OF CHROMOSOMES SMC FAMILY MEMBER"/>
    <property type="match status" value="1"/>
</dbReference>
<comment type="caution">
    <text evidence="14">The sequence shown here is derived from an EMBL/GenBank/DDBJ whole genome shotgun (WGS) entry which is preliminary data.</text>
</comment>
<feature type="coiled-coil region" evidence="11">
    <location>
        <begin position="410"/>
        <end position="493"/>
    </location>
</feature>
<evidence type="ECO:0000256" key="5">
    <source>
        <dbReference type="ARBA" id="ARBA00022618"/>
    </source>
</evidence>
<reference evidence="14 15" key="1">
    <citation type="journal article" date="2017" name="Mol. Ecol.">
        <title>Comparative and population genomic landscape of Phellinus noxius: A hypervariable fungus causing root rot in trees.</title>
        <authorList>
            <person name="Chung C.L."/>
            <person name="Lee T.J."/>
            <person name="Akiba M."/>
            <person name="Lee H.H."/>
            <person name="Kuo T.H."/>
            <person name="Liu D."/>
            <person name="Ke H.M."/>
            <person name="Yokoi T."/>
            <person name="Roa M.B."/>
            <person name="Lu M.J."/>
            <person name="Chang Y.Y."/>
            <person name="Ann P.J."/>
            <person name="Tsai J.N."/>
            <person name="Chen C.Y."/>
            <person name="Tzean S.S."/>
            <person name="Ota Y."/>
            <person name="Hattori T."/>
            <person name="Sahashi N."/>
            <person name="Liou R.F."/>
            <person name="Kikuchi T."/>
            <person name="Tsai I.J."/>
        </authorList>
    </citation>
    <scope>NUCLEOTIDE SEQUENCE [LARGE SCALE GENOMIC DNA]</scope>
    <source>
        <strain evidence="14 15">FFPRI411160</strain>
    </source>
</reference>
<dbReference type="InterPro" id="IPR028468">
    <property type="entry name" value="Smc1_ABC"/>
</dbReference>
<dbReference type="GO" id="GO:0008278">
    <property type="term" value="C:cohesin complex"/>
    <property type="evidence" value="ECO:0007669"/>
    <property type="project" value="InterPro"/>
</dbReference>
<feature type="region of interest" description="Disordered" evidence="12">
    <location>
        <begin position="74"/>
        <end position="93"/>
    </location>
</feature>
<dbReference type="SUPFAM" id="SSF52540">
    <property type="entry name" value="P-loop containing nucleoside triphosphate hydrolases"/>
    <property type="match status" value="1"/>
</dbReference>
<dbReference type="Pfam" id="PF06470">
    <property type="entry name" value="SMC_hinge"/>
    <property type="match status" value="1"/>
</dbReference>
<dbReference type="GO" id="GO:0016887">
    <property type="term" value="F:ATP hydrolysis activity"/>
    <property type="evidence" value="ECO:0007669"/>
    <property type="project" value="InterPro"/>
</dbReference>
<keyword evidence="4" id="KW-0158">Chromosome</keyword>
<gene>
    <name evidence="14" type="ORF">PNOK_0908600</name>
</gene>
<dbReference type="GO" id="GO:0051301">
    <property type="term" value="P:cell division"/>
    <property type="evidence" value="ECO:0007669"/>
    <property type="project" value="UniProtKB-KW"/>
</dbReference>
<feature type="coiled-coil region" evidence="11">
    <location>
        <begin position="727"/>
        <end position="789"/>
    </location>
</feature>
<dbReference type="AlphaFoldDB" id="A0A286U712"/>
<dbReference type="OrthoDB" id="5575062at2759"/>
<evidence type="ECO:0000256" key="10">
    <source>
        <dbReference type="PIRNR" id="PIRNR005719"/>
    </source>
</evidence>
<keyword evidence="6" id="KW-0498">Mitosis</keyword>
<dbReference type="SMART" id="SM00968">
    <property type="entry name" value="SMC_hinge"/>
    <property type="match status" value="1"/>
</dbReference>
<evidence type="ECO:0000256" key="1">
    <source>
        <dbReference type="ARBA" id="ARBA00004123"/>
    </source>
</evidence>
<dbReference type="InParanoid" id="A0A286U712"/>
<dbReference type="Proteomes" id="UP000217199">
    <property type="component" value="Unassembled WGS sequence"/>
</dbReference>
<dbReference type="InterPro" id="IPR036277">
    <property type="entry name" value="SMC_hinge_sf"/>
</dbReference>
<evidence type="ECO:0000256" key="9">
    <source>
        <dbReference type="ARBA" id="ARBA00023306"/>
    </source>
</evidence>
<dbReference type="SUPFAM" id="SSF75553">
    <property type="entry name" value="Smc hinge domain"/>
    <property type="match status" value="1"/>
</dbReference>
<dbReference type="Gene3D" id="3.30.70.1620">
    <property type="match status" value="1"/>
</dbReference>
<evidence type="ECO:0000256" key="3">
    <source>
        <dbReference type="ARBA" id="ARBA00005597"/>
    </source>
</evidence>
<evidence type="ECO:0000256" key="11">
    <source>
        <dbReference type="SAM" id="Coils"/>
    </source>
</evidence>
<feature type="coiled-coil region" evidence="11">
    <location>
        <begin position="1035"/>
        <end position="1076"/>
    </location>
</feature>
<dbReference type="CDD" id="cd03275">
    <property type="entry name" value="ABC_SMC1_euk"/>
    <property type="match status" value="2"/>
</dbReference>
<keyword evidence="8 10" id="KW-0539">Nucleus</keyword>
<keyword evidence="7 11" id="KW-0175">Coiled coil</keyword>
<sequence>MPLVRIELCDFKSYRGHHVIGPFTPFTSIIGPNGAGKSNLMDAISFVLGVKSAQLRSSQLKDLVYRGRRLEKSSADTSQVNDDDEEEEGGEGDAKKAWVLAVYEDSDKMEWKYQRTISTAGSSEYRLNNQVVSAQGYTTSLAKHNILTKAKNFLVFQGDVEHIASQSPKDLSRLVEQISGSLELASEYERAKVSVEKAAENATESFNKKRGFAGEIKVFKEQMTEAERFENLVQKRDTLILKRFLWKLFHMEKQIEENSQEIKKKNKSLTGLRKEQAVHDKALEDARAQQAKARSEVLLCEKKIKKQEKNLENHKPDLVAVDSKILHAERKLRHHEETRTLSTKDAQKKEDRLNALRKDLAAEERVAQAAQEAARLASQKNLSLSEDKLQEYNRLRSVANTRAVDERQSLNALERDEKTSSRALSSLQEAFDELKEKESKLVSEIDDLKEKKQELDLKYSSITTDYSRAQQELKNQQAEFARITQLETELNEKLAECHEKLLQAGVDRKESERDARLKETLANLQRIFPGVRGRVVDLCKPTQRKYETAVSVILGRNVDAVVVDHEKTAIECIEYMRNQRAGQATFIPLDTIQVKPINDKYRSFARGARLAVDVIQYEPVLERAMHFACGNALVCDNMDVARYVCYEKGQEVKAVTLEGTVIHKSGLITGGRSTHNNQKKWEEKDVQGLTRVRDKLLSDLRELNKSKPRSGTDENLLAELTRLDSAKQLAKDDLDALNSSLKGKQDELSHLKREIKRKEPELKKARAVYDDLVEKLQRAQSVVYSAEDEVFADFCASIGVEDIREYESRQLKVANEELAVRRRFELQIARLKHQTAFEEDQLKTLKERLTTLDNSIEAEKNAIERHKQEKLDIQDKIDDAQGRVVELQEELKELNEALDEKTKELEAVKKSTTKASRVLDQALKDIATKNDEIEKLALERSAIYRKCRLENISLPLVQGNLRNVPIEENLREEVTMDVDDDEGTQRPRRVPDYGIEVDFDLLTDEEREDGSADVGEDYDSSISKLSTEIERMAPNMKAMTRLEDVQSKLEDTEKEAEKARRESKRARDEFNDIKKKRCDLFNKAFTHISERIDQIYKDLTKGRAAPMGGVAYLSLEDNEEPYNGGIKYHAMPPMKRFRDMEQLSGGEKTVAALALLFAIHSYQPAPFFVLDEVDAALDNTNVAKIANYIRQRASNSFQFVVISLKGSLYERGNSLVGIYRDQDVNSSSSLTLDLTQYDD</sequence>
<dbReference type="InterPro" id="IPR027417">
    <property type="entry name" value="P-loop_NTPase"/>
</dbReference>
<feature type="compositionally biased region" description="Acidic residues" evidence="12">
    <location>
        <begin position="81"/>
        <end position="91"/>
    </location>
</feature>
<feature type="coiled-coil region" evidence="11">
    <location>
        <begin position="346"/>
        <end position="373"/>
    </location>
</feature>
<dbReference type="PANTHER" id="PTHR18937:SF12">
    <property type="entry name" value="STRUCTURAL MAINTENANCE OF CHROMOSOMES PROTEIN"/>
    <property type="match status" value="1"/>
</dbReference>
<evidence type="ECO:0000256" key="2">
    <source>
        <dbReference type="ARBA" id="ARBA00004286"/>
    </source>
</evidence>
<dbReference type="Gene3D" id="1.20.1060.20">
    <property type="match status" value="1"/>
</dbReference>
<evidence type="ECO:0000256" key="12">
    <source>
        <dbReference type="SAM" id="MobiDB-lite"/>
    </source>
</evidence>
<keyword evidence="15" id="KW-1185">Reference proteome</keyword>
<evidence type="ECO:0000259" key="13">
    <source>
        <dbReference type="SMART" id="SM00968"/>
    </source>
</evidence>
<protein>
    <recommendedName>
        <fullName evidence="10">Structural maintenance of chromosomes protein</fullName>
    </recommendedName>
</protein>
<dbReference type="InterPro" id="IPR003395">
    <property type="entry name" value="RecF/RecN/SMC_N"/>
</dbReference>
<comment type="subcellular location">
    <subcellularLocation>
        <location evidence="2">Chromosome</location>
    </subcellularLocation>
    <subcellularLocation>
        <location evidence="1 10">Nucleus</location>
    </subcellularLocation>
</comment>
<keyword evidence="5" id="KW-0132">Cell division</keyword>
<dbReference type="InterPro" id="IPR024704">
    <property type="entry name" value="SMC"/>
</dbReference>
<evidence type="ECO:0000313" key="14">
    <source>
        <dbReference type="EMBL" id="PAV15324.1"/>
    </source>
</evidence>
<feature type="coiled-coil region" evidence="11">
    <location>
        <begin position="828"/>
        <end position="939"/>
    </location>
</feature>
<dbReference type="GO" id="GO:0003677">
    <property type="term" value="F:DNA binding"/>
    <property type="evidence" value="ECO:0007669"/>
    <property type="project" value="TreeGrafter"/>
</dbReference>
<evidence type="ECO:0000256" key="4">
    <source>
        <dbReference type="ARBA" id="ARBA00022454"/>
    </source>
</evidence>
<dbReference type="InterPro" id="IPR010935">
    <property type="entry name" value="SMC_hinge"/>
</dbReference>
<organism evidence="14 15">
    <name type="scientific">Pyrrhoderma noxium</name>
    <dbReference type="NCBI Taxonomy" id="2282107"/>
    <lineage>
        <taxon>Eukaryota</taxon>
        <taxon>Fungi</taxon>
        <taxon>Dikarya</taxon>
        <taxon>Basidiomycota</taxon>
        <taxon>Agaricomycotina</taxon>
        <taxon>Agaricomycetes</taxon>
        <taxon>Hymenochaetales</taxon>
        <taxon>Hymenochaetaceae</taxon>
        <taxon>Pyrrhoderma</taxon>
    </lineage>
</organism>
<evidence type="ECO:0000256" key="7">
    <source>
        <dbReference type="ARBA" id="ARBA00023054"/>
    </source>
</evidence>
<evidence type="ECO:0000256" key="6">
    <source>
        <dbReference type="ARBA" id="ARBA00022776"/>
    </source>
</evidence>
<name>A0A286U712_9AGAM</name>
<proteinExistence type="inferred from homology"/>
<dbReference type="GO" id="GO:0007062">
    <property type="term" value="P:sister chromatid cohesion"/>
    <property type="evidence" value="ECO:0007669"/>
    <property type="project" value="InterPro"/>
</dbReference>
<dbReference type="GO" id="GO:0005634">
    <property type="term" value="C:nucleus"/>
    <property type="evidence" value="ECO:0007669"/>
    <property type="project" value="UniProtKB-SubCell"/>
</dbReference>
<dbReference type="Gene3D" id="3.40.50.300">
    <property type="entry name" value="P-loop containing nucleotide triphosphate hydrolases"/>
    <property type="match status" value="2"/>
</dbReference>
<dbReference type="STRING" id="2282107.A0A286U712"/>
<dbReference type="GO" id="GO:0005524">
    <property type="term" value="F:ATP binding"/>
    <property type="evidence" value="ECO:0007669"/>
    <property type="project" value="InterPro"/>
</dbReference>
<dbReference type="Pfam" id="PF02463">
    <property type="entry name" value="SMC_N"/>
    <property type="match status" value="1"/>
</dbReference>
<keyword evidence="9" id="KW-0131">Cell cycle</keyword>
<accession>A0A286U712</accession>
<dbReference type="FunCoup" id="A0A286U712">
    <property type="interactions" value="529"/>
</dbReference>
<dbReference type="PIRSF" id="PIRSF005719">
    <property type="entry name" value="SMC"/>
    <property type="match status" value="1"/>
</dbReference>
<evidence type="ECO:0000256" key="8">
    <source>
        <dbReference type="ARBA" id="ARBA00023242"/>
    </source>
</evidence>
<comment type="similarity">
    <text evidence="3">Belongs to the SMC family. SMC1 subfamily.</text>
</comment>
<dbReference type="EMBL" id="NBII01000010">
    <property type="protein sequence ID" value="PAV15324.1"/>
    <property type="molecule type" value="Genomic_DNA"/>
</dbReference>